<evidence type="ECO:0000256" key="2">
    <source>
        <dbReference type="RuleBase" id="RU362097"/>
    </source>
</evidence>
<dbReference type="PANTHER" id="PTHR30203:SF30">
    <property type="entry name" value="OUTER MEMBRANE PROTEIN-RELATED"/>
    <property type="match status" value="1"/>
</dbReference>
<dbReference type="PROSITE" id="PS51257">
    <property type="entry name" value="PROKAR_LIPOPROTEIN"/>
    <property type="match status" value="1"/>
</dbReference>
<dbReference type="EMBL" id="FXUA01000003">
    <property type="protein sequence ID" value="SMP23185.1"/>
    <property type="molecule type" value="Genomic_DNA"/>
</dbReference>
<evidence type="ECO:0000313" key="3">
    <source>
        <dbReference type="EMBL" id="SMP23185.1"/>
    </source>
</evidence>
<dbReference type="SUPFAM" id="SSF56954">
    <property type="entry name" value="Outer membrane efflux proteins (OEP)"/>
    <property type="match status" value="1"/>
</dbReference>
<proteinExistence type="inferred from homology"/>
<dbReference type="RefSeq" id="WP_283413074.1">
    <property type="nucleotide sequence ID" value="NZ_FXUA01000003.1"/>
</dbReference>
<comment type="caution">
    <text evidence="3">The sequence shown here is derived from an EMBL/GenBank/DDBJ whole genome shotgun (WGS) entry which is preliminary data.</text>
</comment>
<keyword evidence="2" id="KW-0812">Transmembrane</keyword>
<dbReference type="InterPro" id="IPR003423">
    <property type="entry name" value="OMP_efflux"/>
</dbReference>
<keyword evidence="2" id="KW-1134">Transmembrane beta strand</keyword>
<reference evidence="3 4" key="1">
    <citation type="submission" date="2017-05" db="EMBL/GenBank/DDBJ databases">
        <authorList>
            <person name="Varghese N."/>
            <person name="Submissions S."/>
        </authorList>
    </citation>
    <scope>NUCLEOTIDE SEQUENCE [LARGE SCALE GENOMIC DNA]</scope>
    <source>
        <strain evidence="3 4">DSM 15360</strain>
    </source>
</reference>
<keyword evidence="2" id="KW-0564">Palmitate</keyword>
<dbReference type="InterPro" id="IPR010131">
    <property type="entry name" value="MdtP/NodT-like"/>
</dbReference>
<sequence length="478" mass="53427">MLKRIIYTCLGAVAITLAVTSCKTPELLQKDVNNAVPESFANSSQDTTNTASLIWQDYFNDPYLKALIDTALSNNQELNITLQEIQIAQNEIRVRKGEILPSVGIGAAAGVDKVGRYTSQGANDANTEIKPGKEMPEPLQDYMLGAYATWEVDIWHKLRNAKKSAMTRYLGSVEGKNFMVTNLIAEIANSYYELLALDNELAIVKQNIEIQNNAFEIVKYQKTAARVTELAVRRFEAQVLNTKSLQYGIQQDIMEVENRINFLVGRFPQKVERNPNAFGDLIPKAVQAGIPSQLLANRPDIRQAELELAASKIDIQVAKADFYPSLEIRAGLGFNAFNPSYIFTSPQSLIYSLAGELVAPLINRNAIKARYLTANAKQIQAIYNYEQTILNAYVEVANQLSNISNLEQTYDLKSKEVQALTQSVEISNELFNSARADYMEVLLTQRDALESKFELIETKMKQMHATVDIYQALGGGWK</sequence>
<comment type="subcellular location">
    <subcellularLocation>
        <location evidence="2">Cell membrane</location>
        <topology evidence="2">Lipid-anchor</topology>
    </subcellularLocation>
</comment>
<dbReference type="PANTHER" id="PTHR30203">
    <property type="entry name" value="OUTER MEMBRANE CATION EFFLUX PROTEIN"/>
    <property type="match status" value="1"/>
</dbReference>
<organism evidence="3 4">
    <name type="scientific">Algoriphagus winogradskyi</name>
    <dbReference type="NCBI Taxonomy" id="237017"/>
    <lineage>
        <taxon>Bacteria</taxon>
        <taxon>Pseudomonadati</taxon>
        <taxon>Bacteroidota</taxon>
        <taxon>Cytophagia</taxon>
        <taxon>Cytophagales</taxon>
        <taxon>Cyclobacteriaceae</taxon>
        <taxon>Algoriphagus</taxon>
    </lineage>
</organism>
<evidence type="ECO:0000256" key="1">
    <source>
        <dbReference type="ARBA" id="ARBA00007613"/>
    </source>
</evidence>
<dbReference type="Gene3D" id="1.20.1600.10">
    <property type="entry name" value="Outer membrane efflux proteins (OEP)"/>
    <property type="match status" value="1"/>
</dbReference>
<dbReference type="NCBIfam" id="TIGR01845">
    <property type="entry name" value="outer_NodT"/>
    <property type="match status" value="1"/>
</dbReference>
<protein>
    <submittedName>
        <fullName evidence="3">Efflux transporter, outer membrane factor (OMF) lipoprotein, NodT family</fullName>
    </submittedName>
</protein>
<evidence type="ECO:0000313" key="4">
    <source>
        <dbReference type="Proteomes" id="UP001157915"/>
    </source>
</evidence>
<dbReference type="Gene3D" id="2.20.200.10">
    <property type="entry name" value="Outer membrane efflux proteins (OEP)"/>
    <property type="match status" value="1"/>
</dbReference>
<keyword evidence="2 3" id="KW-0449">Lipoprotein</keyword>
<dbReference type="Proteomes" id="UP001157915">
    <property type="component" value="Unassembled WGS sequence"/>
</dbReference>
<comment type="similarity">
    <text evidence="1 2">Belongs to the outer membrane factor (OMF) (TC 1.B.17) family.</text>
</comment>
<dbReference type="Pfam" id="PF02321">
    <property type="entry name" value="OEP"/>
    <property type="match status" value="2"/>
</dbReference>
<gene>
    <name evidence="3" type="ORF">SAMN06265367_103570</name>
</gene>
<keyword evidence="2" id="KW-0472">Membrane</keyword>
<name>A0ABY1P3G3_9BACT</name>
<keyword evidence="4" id="KW-1185">Reference proteome</keyword>
<accession>A0ABY1P3G3</accession>